<evidence type="ECO:0000256" key="1">
    <source>
        <dbReference type="SAM" id="MobiDB-lite"/>
    </source>
</evidence>
<gene>
    <name evidence="3" type="ORF">IW15_21480</name>
</gene>
<proteinExistence type="predicted"/>
<protein>
    <recommendedName>
        <fullName evidence="2">DUF4329 domain-containing protein</fullName>
    </recommendedName>
</protein>
<sequence length="181" mass="20182">MEAYILFGSEKSALINFGSQYNGKSIKQGVEYGTNVYKKTASDGKVYYYYEEPNKGTAASVKLPSTFLNEGDRVSSVHTHGEYLKQYDNGNFSPQDKANAEKRGVENNVVTPDGSLKNYDVKTNKVTTLSTSMPNDPKDPERKNNVSPNENPAPAKTKLIESKKVEIKTDGEIEYNHVRIM</sequence>
<feature type="domain" description="DUF4329" evidence="2">
    <location>
        <begin position="13"/>
        <end position="128"/>
    </location>
</feature>
<dbReference type="STRING" id="445961.IW15_21480"/>
<dbReference type="Proteomes" id="UP000028705">
    <property type="component" value="Unassembled WGS sequence"/>
</dbReference>
<dbReference type="InterPro" id="IPR025479">
    <property type="entry name" value="DUF4329"/>
</dbReference>
<dbReference type="AlphaFoldDB" id="A0A086A098"/>
<dbReference type="Pfam" id="PF14220">
    <property type="entry name" value="DUF4329"/>
    <property type="match status" value="1"/>
</dbReference>
<evidence type="ECO:0000313" key="3">
    <source>
        <dbReference type="EMBL" id="KFF10112.1"/>
    </source>
</evidence>
<dbReference type="eggNOG" id="COG3209">
    <property type="taxonomic scope" value="Bacteria"/>
</dbReference>
<dbReference type="RefSeq" id="WP_034715258.1">
    <property type="nucleotide sequence ID" value="NZ_JPRH01000013.1"/>
</dbReference>
<accession>A0A086A098</accession>
<keyword evidence="4" id="KW-1185">Reference proteome</keyword>
<reference evidence="3 4" key="1">
    <citation type="submission" date="2014-07" db="EMBL/GenBank/DDBJ databases">
        <title>Genome of Chryseobacterium soli DSM 19298.</title>
        <authorList>
            <person name="Stropko S.J."/>
            <person name="Pipes S.E."/>
            <person name="Newman J."/>
        </authorList>
    </citation>
    <scope>NUCLEOTIDE SEQUENCE [LARGE SCALE GENOMIC DNA]</scope>
    <source>
        <strain evidence="3 4">DSM 19298</strain>
    </source>
</reference>
<evidence type="ECO:0000259" key="2">
    <source>
        <dbReference type="Pfam" id="PF14220"/>
    </source>
</evidence>
<comment type="caution">
    <text evidence="3">The sequence shown here is derived from an EMBL/GenBank/DDBJ whole genome shotgun (WGS) entry which is preliminary data.</text>
</comment>
<name>A0A086A098_9FLAO</name>
<organism evidence="3 4">
    <name type="scientific">Chryseobacterium soli</name>
    <dbReference type="NCBI Taxonomy" id="445961"/>
    <lineage>
        <taxon>Bacteria</taxon>
        <taxon>Pseudomonadati</taxon>
        <taxon>Bacteroidota</taxon>
        <taxon>Flavobacteriia</taxon>
        <taxon>Flavobacteriales</taxon>
        <taxon>Weeksellaceae</taxon>
        <taxon>Chryseobacterium group</taxon>
        <taxon>Chryseobacterium</taxon>
    </lineage>
</organism>
<evidence type="ECO:0000313" key="4">
    <source>
        <dbReference type="Proteomes" id="UP000028705"/>
    </source>
</evidence>
<dbReference type="EMBL" id="JPRH01000013">
    <property type="protein sequence ID" value="KFF10112.1"/>
    <property type="molecule type" value="Genomic_DNA"/>
</dbReference>
<feature type="region of interest" description="Disordered" evidence="1">
    <location>
        <begin position="127"/>
        <end position="161"/>
    </location>
</feature>